<proteinExistence type="predicted"/>
<sequence>MDWPTSRAAFQSRLDALNTQYTPATITGLDTAIGAYLTKYAANANANLSTEKQAIMTKVNDIKSLKNQYSALNDDIIKLFKNEATNHNLSAILTENGTLQNRIQQLRKVQSNIKVDVETAVARDELLRSRTKDINSHQLFLFDRPVRRGMVPYLWTISVLLIGIGILFLRTVAPNFPTFSLSDIYNFIMTQYLTSNVLMLLLAACLITILFLSLKIGGVFG</sequence>
<evidence type="ECO:0000313" key="2">
    <source>
        <dbReference type="EMBL" id="QHT14770.1"/>
    </source>
</evidence>
<dbReference type="EMBL" id="MN739589">
    <property type="protein sequence ID" value="QHT14770.1"/>
    <property type="molecule type" value="Genomic_DNA"/>
</dbReference>
<evidence type="ECO:0000256" key="1">
    <source>
        <dbReference type="SAM" id="Phobius"/>
    </source>
</evidence>
<feature type="transmembrane region" description="Helical" evidence="1">
    <location>
        <begin position="193"/>
        <end position="214"/>
    </location>
</feature>
<organism evidence="2">
    <name type="scientific">viral metagenome</name>
    <dbReference type="NCBI Taxonomy" id="1070528"/>
    <lineage>
        <taxon>unclassified sequences</taxon>
        <taxon>metagenomes</taxon>
        <taxon>organismal metagenomes</taxon>
    </lineage>
</organism>
<dbReference type="AlphaFoldDB" id="A0A6C0DEP4"/>
<keyword evidence="1" id="KW-1133">Transmembrane helix</keyword>
<name>A0A6C0DEP4_9ZZZZ</name>
<keyword evidence="1" id="KW-0812">Transmembrane</keyword>
<feature type="transmembrane region" description="Helical" evidence="1">
    <location>
        <begin position="153"/>
        <end position="173"/>
    </location>
</feature>
<keyword evidence="1" id="KW-0472">Membrane</keyword>
<reference evidence="2" key="1">
    <citation type="journal article" date="2020" name="Nature">
        <title>Giant virus diversity and host interactions through global metagenomics.</title>
        <authorList>
            <person name="Schulz F."/>
            <person name="Roux S."/>
            <person name="Paez-Espino D."/>
            <person name="Jungbluth S."/>
            <person name="Walsh D.A."/>
            <person name="Denef V.J."/>
            <person name="McMahon K.D."/>
            <person name="Konstantinidis K.T."/>
            <person name="Eloe-Fadrosh E.A."/>
            <person name="Kyrpides N.C."/>
            <person name="Woyke T."/>
        </authorList>
    </citation>
    <scope>NUCLEOTIDE SEQUENCE</scope>
    <source>
        <strain evidence="2">GVMAG-M-3300023174-141</strain>
    </source>
</reference>
<accession>A0A6C0DEP4</accession>
<protein>
    <submittedName>
        <fullName evidence="2">Uncharacterized protein</fullName>
    </submittedName>
</protein>